<dbReference type="EMBL" id="FRCP01000014">
    <property type="protein sequence ID" value="SHM65571.1"/>
    <property type="molecule type" value="Genomic_DNA"/>
</dbReference>
<gene>
    <name evidence="1" type="ORF">SAMN02746066_02758</name>
</gene>
<proteinExistence type="predicted"/>
<accession>A0A1M7KJK2</accession>
<dbReference type="AlphaFoldDB" id="A0A1M7KJK2"/>
<dbReference type="STRING" id="1120996.SAMN02746066_02758"/>
<organism evidence="1 2">
    <name type="scientific">Anaerosporobacter mobilis DSM 15930</name>
    <dbReference type="NCBI Taxonomy" id="1120996"/>
    <lineage>
        <taxon>Bacteria</taxon>
        <taxon>Bacillati</taxon>
        <taxon>Bacillota</taxon>
        <taxon>Clostridia</taxon>
        <taxon>Lachnospirales</taxon>
        <taxon>Lachnospiraceae</taxon>
        <taxon>Anaerosporobacter</taxon>
    </lineage>
</organism>
<dbReference type="Proteomes" id="UP000184038">
    <property type="component" value="Unassembled WGS sequence"/>
</dbReference>
<reference evidence="1 2" key="1">
    <citation type="submission" date="2016-11" db="EMBL/GenBank/DDBJ databases">
        <authorList>
            <person name="Jaros S."/>
            <person name="Januszkiewicz K."/>
            <person name="Wedrychowicz H."/>
        </authorList>
    </citation>
    <scope>NUCLEOTIDE SEQUENCE [LARGE SCALE GENOMIC DNA]</scope>
    <source>
        <strain evidence="1 2">DSM 15930</strain>
    </source>
</reference>
<evidence type="ECO:0000313" key="1">
    <source>
        <dbReference type="EMBL" id="SHM65571.1"/>
    </source>
</evidence>
<protein>
    <submittedName>
        <fullName evidence="1">Uncharacterized protein</fullName>
    </submittedName>
</protein>
<evidence type="ECO:0000313" key="2">
    <source>
        <dbReference type="Proteomes" id="UP000184038"/>
    </source>
</evidence>
<sequence length="54" mass="5898">MKANKITDKVEKLDVKGQGCMNDCPSHMWVGNLSYAKGCAYVTGTPTSSGTTWW</sequence>
<name>A0A1M7KJK2_9FIRM</name>
<dbReference type="RefSeq" id="WP_170865496.1">
    <property type="nucleotide sequence ID" value="NZ_FRCP01000014.1"/>
</dbReference>
<keyword evidence="2" id="KW-1185">Reference proteome</keyword>